<keyword evidence="5" id="KW-0967">Endosome</keyword>
<evidence type="ECO:0000256" key="4">
    <source>
        <dbReference type="ARBA" id="ARBA00022692"/>
    </source>
</evidence>
<evidence type="ECO:0000256" key="11">
    <source>
        <dbReference type="SAM" id="Phobius"/>
    </source>
</evidence>
<dbReference type="GeneID" id="74913537"/>
<comment type="caution">
    <text evidence="13">The sequence shown here is derived from an EMBL/GenBank/DDBJ whole genome shotgun (WGS) entry which is preliminary data.</text>
</comment>
<dbReference type="EMBL" id="JOJZ01000019">
    <property type="protein sequence ID" value="KID41630.1"/>
    <property type="molecule type" value="Genomic_DNA"/>
</dbReference>
<feature type="domain" description="Cation efflux protein transmembrane" evidence="12">
    <location>
        <begin position="16"/>
        <end position="198"/>
    </location>
</feature>
<evidence type="ECO:0000256" key="10">
    <source>
        <dbReference type="ARBA" id="ARBA00023329"/>
    </source>
</evidence>
<keyword evidence="8" id="KW-0770">Synapse</keyword>
<evidence type="ECO:0000256" key="2">
    <source>
        <dbReference type="ARBA" id="ARBA00004644"/>
    </source>
</evidence>
<evidence type="ECO:0000259" key="12">
    <source>
        <dbReference type="Pfam" id="PF01545"/>
    </source>
</evidence>
<dbReference type="RefSeq" id="WP_039144408.1">
    <property type="nucleotide sequence ID" value="NZ_JOJZ01000019.1"/>
</dbReference>
<organism evidence="13 14">
    <name type="scientific">Fructilactobacillus fructivorans</name>
    <dbReference type="NCBI Taxonomy" id="1614"/>
    <lineage>
        <taxon>Bacteria</taxon>
        <taxon>Bacillati</taxon>
        <taxon>Bacillota</taxon>
        <taxon>Bacilli</taxon>
        <taxon>Lactobacillales</taxon>
        <taxon>Lactobacillaceae</taxon>
        <taxon>Fructilactobacillus</taxon>
    </lineage>
</organism>
<keyword evidence="9 11" id="KW-0472">Membrane</keyword>
<keyword evidence="7 11" id="KW-1133">Transmembrane helix</keyword>
<evidence type="ECO:0000256" key="7">
    <source>
        <dbReference type="ARBA" id="ARBA00022989"/>
    </source>
</evidence>
<feature type="transmembrane region" description="Helical" evidence="11">
    <location>
        <begin position="35"/>
        <end position="61"/>
    </location>
</feature>
<evidence type="ECO:0000256" key="6">
    <source>
        <dbReference type="ARBA" id="ARBA00022833"/>
    </source>
</evidence>
<dbReference type="InterPro" id="IPR026765">
    <property type="entry name" value="Tmem163"/>
</dbReference>
<feature type="transmembrane region" description="Helical" evidence="11">
    <location>
        <begin position="173"/>
        <end position="193"/>
    </location>
</feature>
<gene>
    <name evidence="13" type="ORF">LfDm3_0872</name>
</gene>
<comment type="subcellular location">
    <subcellularLocation>
        <location evidence="2">Cytoplasmic vesicle</location>
        <location evidence="2">Secretory vesicle</location>
        <location evidence="2">Synaptic vesicle membrane</location>
        <topology evidence="2">Multi-pass membrane protein</topology>
    </subcellularLocation>
    <subcellularLocation>
        <location evidence="1">Early endosome membrane</location>
    </subcellularLocation>
</comment>
<name>A0A0C1LXT3_9LACO</name>
<evidence type="ECO:0000313" key="13">
    <source>
        <dbReference type="EMBL" id="KID41630.1"/>
    </source>
</evidence>
<dbReference type="PANTHER" id="PTHR31937:SF2">
    <property type="entry name" value="TRANSMEMBRANE PROTEIN 163"/>
    <property type="match status" value="1"/>
</dbReference>
<evidence type="ECO:0000256" key="9">
    <source>
        <dbReference type="ARBA" id="ARBA00023136"/>
    </source>
</evidence>
<keyword evidence="6" id="KW-0862">Zinc</keyword>
<protein>
    <submittedName>
        <fullName evidence="13">Integral membrane protein</fullName>
    </submittedName>
</protein>
<keyword evidence="14" id="KW-1185">Reference proteome</keyword>
<evidence type="ECO:0000256" key="8">
    <source>
        <dbReference type="ARBA" id="ARBA00023018"/>
    </source>
</evidence>
<evidence type="ECO:0000256" key="5">
    <source>
        <dbReference type="ARBA" id="ARBA00022753"/>
    </source>
</evidence>
<proteinExistence type="inferred from homology"/>
<dbReference type="PANTHER" id="PTHR31937">
    <property type="entry name" value="TRANSMEMBRANE PROTEIN 163"/>
    <property type="match status" value="1"/>
</dbReference>
<evidence type="ECO:0000256" key="1">
    <source>
        <dbReference type="ARBA" id="ARBA00004146"/>
    </source>
</evidence>
<keyword evidence="4 11" id="KW-0812">Transmembrane</keyword>
<dbReference type="OrthoDB" id="9790544at2"/>
<dbReference type="Gene3D" id="1.20.1510.10">
    <property type="entry name" value="Cation efflux protein transmembrane domain"/>
    <property type="match status" value="1"/>
</dbReference>
<feature type="transmembrane region" description="Helical" evidence="11">
    <location>
        <begin position="112"/>
        <end position="131"/>
    </location>
</feature>
<dbReference type="Pfam" id="PF01545">
    <property type="entry name" value="Cation_efflux"/>
    <property type="match status" value="1"/>
</dbReference>
<dbReference type="GO" id="GO:0016020">
    <property type="term" value="C:membrane"/>
    <property type="evidence" value="ECO:0007669"/>
    <property type="project" value="InterPro"/>
</dbReference>
<dbReference type="GO" id="GO:0031410">
    <property type="term" value="C:cytoplasmic vesicle"/>
    <property type="evidence" value="ECO:0007669"/>
    <property type="project" value="UniProtKB-KW"/>
</dbReference>
<accession>A0A0C1LXT3</accession>
<evidence type="ECO:0000313" key="14">
    <source>
        <dbReference type="Proteomes" id="UP000031397"/>
    </source>
</evidence>
<keyword evidence="10" id="KW-0968">Cytoplasmic vesicle</keyword>
<dbReference type="AlphaFoldDB" id="A0A0C1LXT3"/>
<feature type="transmembrane region" description="Helical" evidence="11">
    <location>
        <begin position="7"/>
        <end position="29"/>
    </location>
</feature>
<dbReference type="InterPro" id="IPR027469">
    <property type="entry name" value="Cation_efflux_TMD_sf"/>
</dbReference>
<comment type="similarity">
    <text evidence="3">Belongs to the TMEM163 family.</text>
</comment>
<dbReference type="Proteomes" id="UP000031397">
    <property type="component" value="Unassembled WGS sequence"/>
</dbReference>
<dbReference type="InterPro" id="IPR058533">
    <property type="entry name" value="Cation_efflux_TM"/>
</dbReference>
<feature type="transmembrane region" description="Helical" evidence="11">
    <location>
        <begin position="143"/>
        <end position="167"/>
    </location>
</feature>
<feature type="transmembrane region" description="Helical" evidence="11">
    <location>
        <begin position="82"/>
        <end position="100"/>
    </location>
</feature>
<dbReference type="SUPFAM" id="SSF161111">
    <property type="entry name" value="Cation efflux protein transmembrane domain-like"/>
    <property type="match status" value="1"/>
</dbReference>
<dbReference type="GO" id="GO:0008324">
    <property type="term" value="F:monoatomic cation transmembrane transporter activity"/>
    <property type="evidence" value="ECO:0007669"/>
    <property type="project" value="InterPro"/>
</dbReference>
<reference evidence="13 14" key="1">
    <citation type="submission" date="2014-06" db="EMBL/GenBank/DDBJ databases">
        <title>Functional and comparative genomic analyses of the Drosophila gut microbiota identify candidate symbiosis factors.</title>
        <authorList>
            <person name="Newell P.D."/>
            <person name="Chaston J.M."/>
            <person name="Douglas A.E."/>
        </authorList>
    </citation>
    <scope>NUCLEOTIDE SEQUENCE [LARGE SCALE GENOMIC DNA]</scope>
    <source>
        <strain evidence="13 14">DmCS_002</strain>
    </source>
</reference>
<dbReference type="PATRIC" id="fig|1614.7.peg.827"/>
<sequence>METKRVVGYGIIVELVAIAWMIVEFSVGFRAGIDAHSVVLIVFGLDSLMEIVAGIVLLVRLGVEFDGSKMDINRLDRISTKIVSIILLLLCGYILITSGYNLFQHEGADSSLMGMVISIMSLIIMPFIAYAKYWIGKVIGSDALIQDAMCSVTCAYLAGTVLVGVLINYFFHIWWIDSVAAILIVFIIGKEALECFVDD</sequence>
<evidence type="ECO:0000256" key="3">
    <source>
        <dbReference type="ARBA" id="ARBA00008731"/>
    </source>
</evidence>